<comment type="caution">
    <text evidence="11">The sequence shown here is derived from an EMBL/GenBank/DDBJ whole genome shotgun (WGS) entry which is preliminary data.</text>
</comment>
<dbReference type="CDD" id="cd19821">
    <property type="entry name" value="Bbox1_BBX-like"/>
    <property type="match status" value="1"/>
</dbReference>
<evidence type="ECO:0000313" key="12">
    <source>
        <dbReference type="Proteomes" id="UP000737018"/>
    </source>
</evidence>
<keyword evidence="6" id="KW-0805">Transcription regulation</keyword>
<accession>A0A8J4VXD5</accession>
<comment type="subcellular location">
    <subcellularLocation>
        <location evidence="1">Nucleus</location>
    </subcellularLocation>
</comment>
<dbReference type="PROSITE" id="PS50119">
    <property type="entry name" value="ZF_BBOX"/>
    <property type="match status" value="1"/>
</dbReference>
<dbReference type="GO" id="GO:0006355">
    <property type="term" value="P:regulation of DNA-templated transcription"/>
    <property type="evidence" value="ECO:0007669"/>
    <property type="project" value="TreeGrafter"/>
</dbReference>
<dbReference type="InterPro" id="IPR051979">
    <property type="entry name" value="B-box_zinc_finger"/>
</dbReference>
<dbReference type="EMBL" id="JRKL02000193">
    <property type="protein sequence ID" value="KAF3973992.1"/>
    <property type="molecule type" value="Genomic_DNA"/>
</dbReference>
<reference evidence="11" key="1">
    <citation type="submission" date="2020-03" db="EMBL/GenBank/DDBJ databases">
        <title>Castanea mollissima Vanexum genome sequencing.</title>
        <authorList>
            <person name="Staton M."/>
        </authorList>
    </citation>
    <scope>NUCLEOTIDE SEQUENCE</scope>
    <source>
        <tissue evidence="11">Leaf</tissue>
    </source>
</reference>
<evidence type="ECO:0000313" key="11">
    <source>
        <dbReference type="EMBL" id="KAF3973992.1"/>
    </source>
</evidence>
<dbReference type="Proteomes" id="UP000737018">
    <property type="component" value="Unassembled WGS sequence"/>
</dbReference>
<keyword evidence="8" id="KW-0539">Nucleus</keyword>
<dbReference type="AlphaFoldDB" id="A0A8J4VXD5"/>
<evidence type="ECO:0000256" key="9">
    <source>
        <dbReference type="PROSITE-ProRule" id="PRU00024"/>
    </source>
</evidence>
<dbReference type="GO" id="GO:0005634">
    <property type="term" value="C:nucleus"/>
    <property type="evidence" value="ECO:0007669"/>
    <property type="project" value="UniProtKB-SubCell"/>
</dbReference>
<keyword evidence="4 9" id="KW-0863">Zinc-finger</keyword>
<evidence type="ECO:0000256" key="7">
    <source>
        <dbReference type="ARBA" id="ARBA00023163"/>
    </source>
</evidence>
<keyword evidence="12" id="KW-1185">Reference proteome</keyword>
<evidence type="ECO:0000256" key="5">
    <source>
        <dbReference type="ARBA" id="ARBA00022833"/>
    </source>
</evidence>
<proteinExistence type="predicted"/>
<keyword evidence="7" id="KW-0804">Transcription</keyword>
<evidence type="ECO:0000256" key="1">
    <source>
        <dbReference type="ARBA" id="ARBA00004123"/>
    </source>
</evidence>
<dbReference type="GO" id="GO:0009640">
    <property type="term" value="P:photomorphogenesis"/>
    <property type="evidence" value="ECO:0007669"/>
    <property type="project" value="TreeGrafter"/>
</dbReference>
<evidence type="ECO:0000256" key="6">
    <source>
        <dbReference type="ARBA" id="ARBA00023015"/>
    </source>
</evidence>
<dbReference type="PANTHER" id="PTHR31832:SF68">
    <property type="entry name" value="B-BOX ZINC FINGER PROTEIN 22"/>
    <property type="match status" value="1"/>
</dbReference>
<dbReference type="OrthoDB" id="153872at2759"/>
<dbReference type="Pfam" id="PF00643">
    <property type="entry name" value="zf-B_box"/>
    <property type="match status" value="1"/>
</dbReference>
<evidence type="ECO:0000256" key="8">
    <source>
        <dbReference type="ARBA" id="ARBA00023242"/>
    </source>
</evidence>
<dbReference type="SMART" id="SM00336">
    <property type="entry name" value="BBOX"/>
    <property type="match status" value="2"/>
</dbReference>
<sequence length="278" mass="30215">MKIQCNVCEAAEATVLCCADEAALCWACDEKVHAANKLASKHQRVPLSTSHMPPNCDICQETAGYFFCLEDRALLCRKLKSQSGEENLETKSHSVSRRDASLPMAVQCNKVLPIPVGGVGDFAAPKVPYSGGNVAGSILQWPIDEYLGLPEFNQSYGYMDNGSSKADSSKLGETDSPILRAAEEELDDDECLGQVPEASWTVPQITSPPTASGLYWPKNYQNSLDGAVFVPDLGTGLTRSIAKLLDDFRSSSQYDDLLLPTICRDFGKHLSSQVFVLL</sequence>
<evidence type="ECO:0000256" key="2">
    <source>
        <dbReference type="ARBA" id="ARBA00022723"/>
    </source>
</evidence>
<feature type="domain" description="B box-type" evidence="10">
    <location>
        <begin position="1"/>
        <end position="47"/>
    </location>
</feature>
<dbReference type="InterPro" id="IPR049808">
    <property type="entry name" value="CONSTANS-like_Bbox1"/>
</dbReference>
<name>A0A8J4VXD5_9ROSI</name>
<dbReference type="GO" id="GO:0008270">
    <property type="term" value="F:zinc ion binding"/>
    <property type="evidence" value="ECO:0007669"/>
    <property type="project" value="UniProtKB-KW"/>
</dbReference>
<keyword evidence="5" id="KW-0862">Zinc</keyword>
<evidence type="ECO:0000256" key="4">
    <source>
        <dbReference type="ARBA" id="ARBA00022771"/>
    </source>
</evidence>
<dbReference type="InterPro" id="IPR000315">
    <property type="entry name" value="Znf_B-box"/>
</dbReference>
<evidence type="ECO:0000256" key="3">
    <source>
        <dbReference type="ARBA" id="ARBA00022737"/>
    </source>
</evidence>
<gene>
    <name evidence="11" type="ORF">CMV_002636</name>
</gene>
<dbReference type="Gene3D" id="3.30.160.60">
    <property type="entry name" value="Classic Zinc Finger"/>
    <property type="match status" value="1"/>
</dbReference>
<dbReference type="PANTHER" id="PTHR31832">
    <property type="entry name" value="B-BOX ZINC FINGER PROTEIN 22"/>
    <property type="match status" value="1"/>
</dbReference>
<evidence type="ECO:0000259" key="10">
    <source>
        <dbReference type="PROSITE" id="PS50119"/>
    </source>
</evidence>
<protein>
    <recommendedName>
        <fullName evidence="10">B box-type domain-containing protein</fullName>
    </recommendedName>
</protein>
<keyword evidence="3" id="KW-0677">Repeat</keyword>
<organism evidence="11 12">
    <name type="scientific">Castanea mollissima</name>
    <name type="common">Chinese chestnut</name>
    <dbReference type="NCBI Taxonomy" id="60419"/>
    <lineage>
        <taxon>Eukaryota</taxon>
        <taxon>Viridiplantae</taxon>
        <taxon>Streptophyta</taxon>
        <taxon>Embryophyta</taxon>
        <taxon>Tracheophyta</taxon>
        <taxon>Spermatophyta</taxon>
        <taxon>Magnoliopsida</taxon>
        <taxon>eudicotyledons</taxon>
        <taxon>Gunneridae</taxon>
        <taxon>Pentapetalae</taxon>
        <taxon>rosids</taxon>
        <taxon>fabids</taxon>
        <taxon>Fagales</taxon>
        <taxon>Fagaceae</taxon>
        <taxon>Castanea</taxon>
    </lineage>
</organism>
<keyword evidence="2" id="KW-0479">Metal-binding</keyword>